<evidence type="ECO:0000313" key="3">
    <source>
        <dbReference type="Proteomes" id="UP000002255"/>
    </source>
</evidence>
<dbReference type="AlphaFoldDB" id="D1BRR6"/>
<dbReference type="EMBL" id="CP001821">
    <property type="protein sequence ID" value="ACZ32332.1"/>
    <property type="molecule type" value="Genomic_DNA"/>
</dbReference>
<feature type="region of interest" description="Disordered" evidence="1">
    <location>
        <begin position="1"/>
        <end position="52"/>
    </location>
</feature>
<reference evidence="3" key="1">
    <citation type="submission" date="2009-11" db="EMBL/GenBank/DDBJ databases">
        <title>The complete chromosome of Xylanimonas cellulosilytica DSM 15894.</title>
        <authorList>
            <consortium name="US DOE Joint Genome Institute (JGI-PGF)"/>
            <person name="Lucas S."/>
            <person name="Copeland A."/>
            <person name="Lapidus A."/>
            <person name="Glavina del Rio T."/>
            <person name="Dalin E."/>
            <person name="Tice H."/>
            <person name="Bruce D."/>
            <person name="Goodwin L."/>
            <person name="Pitluck S."/>
            <person name="Kyrpides N."/>
            <person name="Mavromatis K."/>
            <person name="Ivanova N."/>
            <person name="Mikhailova N."/>
            <person name="Foster B."/>
            <person name="Clum A."/>
            <person name="Brettin T."/>
            <person name="Detter J.C."/>
            <person name="Han C."/>
            <person name="Larimer F."/>
            <person name="Land M."/>
            <person name="Hauser L."/>
            <person name="Markowitz V."/>
            <person name="Cheng J.F."/>
            <person name="Hugenholtz P."/>
            <person name="Woyke T."/>
            <person name="Wu D."/>
            <person name="Gehrich-Schroeter G."/>
            <person name="Schneider S."/>
            <person name="Pukall S.R."/>
            <person name="Klenk H.P."/>
            <person name="Eisen J.A."/>
        </authorList>
    </citation>
    <scope>NUCLEOTIDE SEQUENCE [LARGE SCALE GENOMIC DNA]</scope>
    <source>
        <strain evidence="3">DSM 15894 / CECT 5975 / LMG 20990 / XIL07</strain>
    </source>
</reference>
<name>D1BRR6_XYLCX</name>
<dbReference type="RefSeq" id="WP_012880072.1">
    <property type="nucleotide sequence ID" value="NC_013530.1"/>
</dbReference>
<sequence>MSEIDDRPTEGSEHDPTAHDTAAHELSKDGIGATMRDEPNTFEPEEGLPDTD</sequence>
<dbReference type="STRING" id="446471.Xcel_3332"/>
<dbReference type="Proteomes" id="UP000002255">
    <property type="component" value="Chromosome"/>
</dbReference>
<protein>
    <submittedName>
        <fullName evidence="2">Uncharacterized protein</fullName>
    </submittedName>
</protein>
<feature type="compositionally biased region" description="Acidic residues" evidence="1">
    <location>
        <begin position="43"/>
        <end position="52"/>
    </location>
</feature>
<gene>
    <name evidence="2" type="ordered locus">Xcel_3332</name>
</gene>
<dbReference type="KEGG" id="xce:Xcel_3332"/>
<proteinExistence type="predicted"/>
<accession>D1BRR6</accession>
<evidence type="ECO:0000256" key="1">
    <source>
        <dbReference type="SAM" id="MobiDB-lite"/>
    </source>
</evidence>
<organism evidence="2 3">
    <name type="scientific">Xylanimonas cellulosilytica (strain DSM 15894 / JCM 12276 / CECT 5975 / KCTC 9989 / LMG 20990 / NBRC 107835 / XIL07)</name>
    <dbReference type="NCBI Taxonomy" id="446471"/>
    <lineage>
        <taxon>Bacteria</taxon>
        <taxon>Bacillati</taxon>
        <taxon>Actinomycetota</taxon>
        <taxon>Actinomycetes</taxon>
        <taxon>Micrococcales</taxon>
        <taxon>Promicromonosporaceae</taxon>
        <taxon>Xylanimonas</taxon>
    </lineage>
</organism>
<dbReference type="HOGENOM" id="CLU_3086357_0_0_11"/>
<keyword evidence="3" id="KW-1185">Reference proteome</keyword>
<feature type="compositionally biased region" description="Basic and acidic residues" evidence="1">
    <location>
        <begin position="1"/>
        <end position="28"/>
    </location>
</feature>
<evidence type="ECO:0000313" key="2">
    <source>
        <dbReference type="EMBL" id="ACZ32332.1"/>
    </source>
</evidence>
<reference evidence="2 3" key="2">
    <citation type="journal article" date="2010" name="Stand. Genomic Sci.">
        <title>Complete genome sequence of Xylanimonas cellulosilytica type strain (XIL07).</title>
        <authorList>
            <person name="Foster B."/>
            <person name="Pukall R."/>
            <person name="Abt B."/>
            <person name="Nolan M."/>
            <person name="Glavina Del Rio T."/>
            <person name="Chen F."/>
            <person name="Lucas S."/>
            <person name="Tice H."/>
            <person name="Pitluck S."/>
            <person name="Cheng J.-F."/>
            <person name="Chertkov O."/>
            <person name="Brettin T."/>
            <person name="Han C."/>
            <person name="Detter J.C."/>
            <person name="Bruce D."/>
            <person name="Goodwin L."/>
            <person name="Ivanova N."/>
            <person name="Mavromatis K."/>
            <person name="Pati A."/>
            <person name="Mikhailova N."/>
            <person name="Chen A."/>
            <person name="Palaniappan K."/>
            <person name="Land M."/>
            <person name="Hauser L."/>
            <person name="Chang Y.-J."/>
            <person name="Jeffries C.D."/>
            <person name="Chain P."/>
            <person name="Rohde M."/>
            <person name="Goeker M."/>
            <person name="Bristow J."/>
            <person name="Eisen J.A."/>
            <person name="Markowitz V."/>
            <person name="Hugenholtz P."/>
            <person name="Kyrpides N.C."/>
            <person name="Klenk H.-P."/>
            <person name="Lapidus A."/>
        </authorList>
    </citation>
    <scope>NUCLEOTIDE SEQUENCE [LARGE SCALE GENOMIC DNA]</scope>
    <source>
        <strain evidence="3">DSM 15894 / CECT 5975 / LMG 20990 / XIL07</strain>
    </source>
</reference>